<keyword evidence="2" id="KW-1185">Reference proteome</keyword>
<evidence type="ECO:0000313" key="2">
    <source>
        <dbReference type="Proteomes" id="UP000000305"/>
    </source>
</evidence>
<accession>E9GK23</accession>
<proteinExistence type="predicted"/>
<evidence type="ECO:0000313" key="1">
    <source>
        <dbReference type="EMBL" id="EFX80219.1"/>
    </source>
</evidence>
<protein>
    <submittedName>
        <fullName evidence="1">Uncharacterized protein</fullName>
    </submittedName>
</protein>
<reference evidence="1 2" key="1">
    <citation type="journal article" date="2011" name="Science">
        <title>The ecoresponsive genome of Daphnia pulex.</title>
        <authorList>
            <person name="Colbourne J.K."/>
            <person name="Pfrender M.E."/>
            <person name="Gilbert D."/>
            <person name="Thomas W.K."/>
            <person name="Tucker A."/>
            <person name="Oakley T.H."/>
            <person name="Tokishita S."/>
            <person name="Aerts A."/>
            <person name="Arnold G.J."/>
            <person name="Basu M.K."/>
            <person name="Bauer D.J."/>
            <person name="Caceres C.E."/>
            <person name="Carmel L."/>
            <person name="Casola C."/>
            <person name="Choi J.H."/>
            <person name="Detter J.C."/>
            <person name="Dong Q."/>
            <person name="Dusheyko S."/>
            <person name="Eads B.D."/>
            <person name="Frohlich T."/>
            <person name="Geiler-Samerotte K.A."/>
            <person name="Gerlach D."/>
            <person name="Hatcher P."/>
            <person name="Jogdeo S."/>
            <person name="Krijgsveld J."/>
            <person name="Kriventseva E.V."/>
            <person name="Kultz D."/>
            <person name="Laforsch C."/>
            <person name="Lindquist E."/>
            <person name="Lopez J."/>
            <person name="Manak J.R."/>
            <person name="Muller J."/>
            <person name="Pangilinan J."/>
            <person name="Patwardhan R.P."/>
            <person name="Pitluck S."/>
            <person name="Pritham E.J."/>
            <person name="Rechtsteiner A."/>
            <person name="Rho M."/>
            <person name="Rogozin I.B."/>
            <person name="Sakarya O."/>
            <person name="Salamov A."/>
            <person name="Schaack S."/>
            <person name="Shapiro H."/>
            <person name="Shiga Y."/>
            <person name="Skalitzky C."/>
            <person name="Smith Z."/>
            <person name="Souvorov A."/>
            <person name="Sung W."/>
            <person name="Tang Z."/>
            <person name="Tsuchiya D."/>
            <person name="Tu H."/>
            <person name="Vos H."/>
            <person name="Wang M."/>
            <person name="Wolf Y.I."/>
            <person name="Yamagata H."/>
            <person name="Yamada T."/>
            <person name="Ye Y."/>
            <person name="Shaw J.R."/>
            <person name="Andrews J."/>
            <person name="Crease T.J."/>
            <person name="Tang H."/>
            <person name="Lucas S.M."/>
            <person name="Robertson H.M."/>
            <person name="Bork P."/>
            <person name="Koonin E.V."/>
            <person name="Zdobnov E.M."/>
            <person name="Grigoriev I.V."/>
            <person name="Lynch M."/>
            <person name="Boore J.L."/>
        </authorList>
    </citation>
    <scope>NUCLEOTIDE SEQUENCE [LARGE SCALE GENOMIC DNA]</scope>
</reference>
<dbReference type="EMBL" id="GL732548">
    <property type="protein sequence ID" value="EFX80219.1"/>
    <property type="molecule type" value="Genomic_DNA"/>
</dbReference>
<name>E9GK23_DAPPU</name>
<sequence>MSESGRIRGIAVGQAKRRVSDATEFVLAMKETLDTAEISLLGLSQCFGKSNSFCVTIPILITYHIIQESAANGSILGTKEFLLHHDRSVADEEDLHLQLCYVAPLFK</sequence>
<dbReference type="HOGENOM" id="CLU_2212552_0_0_1"/>
<dbReference type="AlphaFoldDB" id="E9GK23"/>
<gene>
    <name evidence="1" type="ORF">DAPPUDRAFT_318934</name>
</gene>
<dbReference type="KEGG" id="dpx:DAPPUDRAFT_318934"/>
<dbReference type="InParanoid" id="E9GK23"/>
<dbReference type="Proteomes" id="UP000000305">
    <property type="component" value="Unassembled WGS sequence"/>
</dbReference>
<organism evidence="1 2">
    <name type="scientific">Daphnia pulex</name>
    <name type="common">Water flea</name>
    <dbReference type="NCBI Taxonomy" id="6669"/>
    <lineage>
        <taxon>Eukaryota</taxon>
        <taxon>Metazoa</taxon>
        <taxon>Ecdysozoa</taxon>
        <taxon>Arthropoda</taxon>
        <taxon>Crustacea</taxon>
        <taxon>Branchiopoda</taxon>
        <taxon>Diplostraca</taxon>
        <taxon>Cladocera</taxon>
        <taxon>Anomopoda</taxon>
        <taxon>Daphniidae</taxon>
        <taxon>Daphnia</taxon>
    </lineage>
</organism>